<dbReference type="STRING" id="685588.A0A067SPR4"/>
<dbReference type="Gene3D" id="1.10.630.10">
    <property type="entry name" value="Cytochrome P450"/>
    <property type="match status" value="1"/>
</dbReference>
<name>A0A067SPR4_GALM3</name>
<dbReference type="PANTHER" id="PTHR46300:SF2">
    <property type="entry name" value="CYTOCHROME P450 MONOOXYGENASE ALNH-RELATED"/>
    <property type="match status" value="1"/>
</dbReference>
<gene>
    <name evidence="16" type="ORF">GALMADRAFT_230616</name>
</gene>
<evidence type="ECO:0000256" key="11">
    <source>
        <dbReference type="ARBA" id="ARBA00023033"/>
    </source>
</evidence>
<evidence type="ECO:0000256" key="1">
    <source>
        <dbReference type="ARBA" id="ARBA00001971"/>
    </source>
</evidence>
<accession>A0A067SPR4</accession>
<comment type="similarity">
    <text evidence="4 15">Belongs to the cytochrome P450 family.</text>
</comment>
<evidence type="ECO:0000256" key="2">
    <source>
        <dbReference type="ARBA" id="ARBA00004167"/>
    </source>
</evidence>
<comment type="subcellular location">
    <subcellularLocation>
        <location evidence="2">Membrane</location>
        <topology evidence="2">Single-pass membrane protein</topology>
    </subcellularLocation>
</comment>
<dbReference type="PANTHER" id="PTHR46300">
    <property type="entry name" value="P450, PUTATIVE (EUROFUNG)-RELATED-RELATED"/>
    <property type="match status" value="1"/>
</dbReference>
<evidence type="ECO:0008006" key="18">
    <source>
        <dbReference type="Google" id="ProtNLM"/>
    </source>
</evidence>
<keyword evidence="8" id="KW-1133">Transmembrane helix</keyword>
<dbReference type="HOGENOM" id="CLU_001570_2_3_1"/>
<dbReference type="InterPro" id="IPR036396">
    <property type="entry name" value="Cyt_P450_sf"/>
</dbReference>
<keyword evidence="7 14" id="KW-0479">Metal-binding</keyword>
<dbReference type="GO" id="GO:0005506">
    <property type="term" value="F:iron ion binding"/>
    <property type="evidence" value="ECO:0007669"/>
    <property type="project" value="InterPro"/>
</dbReference>
<keyword evidence="17" id="KW-1185">Reference proteome</keyword>
<evidence type="ECO:0000256" key="15">
    <source>
        <dbReference type="RuleBase" id="RU000461"/>
    </source>
</evidence>
<keyword evidence="5 14" id="KW-0349">Heme</keyword>
<dbReference type="InterPro" id="IPR002401">
    <property type="entry name" value="Cyt_P450_E_grp-I"/>
</dbReference>
<keyword evidence="10 14" id="KW-0408">Iron</keyword>
<evidence type="ECO:0000256" key="9">
    <source>
        <dbReference type="ARBA" id="ARBA00023002"/>
    </source>
</evidence>
<dbReference type="CDD" id="cd11065">
    <property type="entry name" value="CYP64-like"/>
    <property type="match status" value="1"/>
</dbReference>
<keyword evidence="11 15" id="KW-0503">Monooxygenase</keyword>
<keyword evidence="6" id="KW-0812">Transmembrane</keyword>
<dbReference type="EMBL" id="KL142401">
    <property type="protein sequence ID" value="KDR69689.1"/>
    <property type="molecule type" value="Genomic_DNA"/>
</dbReference>
<dbReference type="InterPro" id="IPR017972">
    <property type="entry name" value="Cyt_P450_CS"/>
</dbReference>
<dbReference type="AlphaFoldDB" id="A0A067SPR4"/>
<evidence type="ECO:0000256" key="6">
    <source>
        <dbReference type="ARBA" id="ARBA00022692"/>
    </source>
</evidence>
<dbReference type="InterPro" id="IPR001128">
    <property type="entry name" value="Cyt_P450"/>
</dbReference>
<comment type="pathway">
    <text evidence="3">Secondary metabolite biosynthesis.</text>
</comment>
<protein>
    <recommendedName>
        <fullName evidence="18">Cytochrome P450</fullName>
    </recommendedName>
</protein>
<sequence length="469" mass="52957">MPPGPRGLPLLGNVFEMPTKLPWIRFAEFAEQYGPIVSFVAAGHPMVVLNDHRSSFELLERRSAIYSHRPRFIMAGEILCKGIMLSFISYGDLFRRMKRATHNTFSPNASEQFQPLQETEAIRLASELLEDPDSWETILKRSTSSNILTATYGWPRITEEHRPLVKRIHEHTARLSNACIPGTSMVDIFPSMNRLPIWMVKWKRNALEWHERETKMFEGFYTDVGKNIGEGRALSSFTSSLIENQATNKLSVKEAAWLAGIMFSAGAETTTASVANFLLAMIHYPHVMRKAQAEIDRVVGRDRLPSFKDKMHLPYTRALVKELLRWRPPGPMGIPRRVAQDDWFDGYLIPKDTAVYDDPEKFLPERHLDEAGVTEISPPDMHSRGHTSFGFGRRTCVGVTFATQSLFIDFALLLWTFDVQKARDAIGVEITPSLTDVVDAGVTVGPAPFRCKLVPRYPDVGTVLARGIA</sequence>
<reference evidence="17" key="1">
    <citation type="journal article" date="2014" name="Proc. Natl. Acad. Sci. U.S.A.">
        <title>Extensive sampling of basidiomycete genomes demonstrates inadequacy of the white-rot/brown-rot paradigm for wood decay fungi.</title>
        <authorList>
            <person name="Riley R."/>
            <person name="Salamov A.A."/>
            <person name="Brown D.W."/>
            <person name="Nagy L.G."/>
            <person name="Floudas D."/>
            <person name="Held B.W."/>
            <person name="Levasseur A."/>
            <person name="Lombard V."/>
            <person name="Morin E."/>
            <person name="Otillar R."/>
            <person name="Lindquist E.A."/>
            <person name="Sun H."/>
            <person name="LaButti K.M."/>
            <person name="Schmutz J."/>
            <person name="Jabbour D."/>
            <person name="Luo H."/>
            <person name="Baker S.E."/>
            <person name="Pisabarro A.G."/>
            <person name="Walton J.D."/>
            <person name="Blanchette R.A."/>
            <person name="Henrissat B."/>
            <person name="Martin F."/>
            <person name="Cullen D."/>
            <person name="Hibbett D.S."/>
            <person name="Grigoriev I.V."/>
        </authorList>
    </citation>
    <scope>NUCLEOTIDE SEQUENCE [LARGE SCALE GENOMIC DNA]</scope>
    <source>
        <strain evidence="17">CBS 339.88</strain>
    </source>
</reference>
<evidence type="ECO:0000256" key="7">
    <source>
        <dbReference type="ARBA" id="ARBA00022723"/>
    </source>
</evidence>
<feature type="binding site" description="axial binding residue" evidence="14">
    <location>
        <position position="396"/>
    </location>
    <ligand>
        <name>heme</name>
        <dbReference type="ChEBI" id="CHEBI:30413"/>
    </ligand>
    <ligandPart>
        <name>Fe</name>
        <dbReference type="ChEBI" id="CHEBI:18248"/>
    </ligandPart>
</feature>
<dbReference type="GO" id="GO:0016020">
    <property type="term" value="C:membrane"/>
    <property type="evidence" value="ECO:0007669"/>
    <property type="project" value="UniProtKB-SubCell"/>
</dbReference>
<proteinExistence type="inferred from homology"/>
<evidence type="ECO:0000256" key="5">
    <source>
        <dbReference type="ARBA" id="ARBA00022617"/>
    </source>
</evidence>
<evidence type="ECO:0000256" key="13">
    <source>
        <dbReference type="ARBA" id="ARBA00023180"/>
    </source>
</evidence>
<dbReference type="Pfam" id="PF00067">
    <property type="entry name" value="p450"/>
    <property type="match status" value="1"/>
</dbReference>
<dbReference type="InterPro" id="IPR050364">
    <property type="entry name" value="Cytochrome_P450_fung"/>
</dbReference>
<evidence type="ECO:0000256" key="8">
    <source>
        <dbReference type="ARBA" id="ARBA00022989"/>
    </source>
</evidence>
<evidence type="ECO:0000256" key="14">
    <source>
        <dbReference type="PIRSR" id="PIRSR602401-1"/>
    </source>
</evidence>
<dbReference type="SUPFAM" id="SSF48264">
    <property type="entry name" value="Cytochrome P450"/>
    <property type="match status" value="1"/>
</dbReference>
<evidence type="ECO:0000256" key="10">
    <source>
        <dbReference type="ARBA" id="ARBA00023004"/>
    </source>
</evidence>
<keyword evidence="9 15" id="KW-0560">Oxidoreductase</keyword>
<evidence type="ECO:0000256" key="3">
    <source>
        <dbReference type="ARBA" id="ARBA00005179"/>
    </source>
</evidence>
<dbReference type="OrthoDB" id="2789670at2759"/>
<evidence type="ECO:0000256" key="12">
    <source>
        <dbReference type="ARBA" id="ARBA00023136"/>
    </source>
</evidence>
<dbReference type="GO" id="GO:0020037">
    <property type="term" value="F:heme binding"/>
    <property type="evidence" value="ECO:0007669"/>
    <property type="project" value="InterPro"/>
</dbReference>
<keyword evidence="13" id="KW-0325">Glycoprotein</keyword>
<dbReference type="PRINTS" id="PR00463">
    <property type="entry name" value="EP450I"/>
</dbReference>
<evidence type="ECO:0000256" key="4">
    <source>
        <dbReference type="ARBA" id="ARBA00010617"/>
    </source>
</evidence>
<dbReference type="PRINTS" id="PR00385">
    <property type="entry name" value="P450"/>
</dbReference>
<dbReference type="GO" id="GO:0004497">
    <property type="term" value="F:monooxygenase activity"/>
    <property type="evidence" value="ECO:0007669"/>
    <property type="project" value="UniProtKB-KW"/>
</dbReference>
<organism evidence="16 17">
    <name type="scientific">Galerina marginata (strain CBS 339.88)</name>
    <dbReference type="NCBI Taxonomy" id="685588"/>
    <lineage>
        <taxon>Eukaryota</taxon>
        <taxon>Fungi</taxon>
        <taxon>Dikarya</taxon>
        <taxon>Basidiomycota</taxon>
        <taxon>Agaricomycotina</taxon>
        <taxon>Agaricomycetes</taxon>
        <taxon>Agaricomycetidae</taxon>
        <taxon>Agaricales</taxon>
        <taxon>Agaricineae</taxon>
        <taxon>Strophariaceae</taxon>
        <taxon>Galerina</taxon>
    </lineage>
</organism>
<evidence type="ECO:0000313" key="17">
    <source>
        <dbReference type="Proteomes" id="UP000027222"/>
    </source>
</evidence>
<dbReference type="GO" id="GO:0016705">
    <property type="term" value="F:oxidoreductase activity, acting on paired donors, with incorporation or reduction of molecular oxygen"/>
    <property type="evidence" value="ECO:0007669"/>
    <property type="project" value="InterPro"/>
</dbReference>
<comment type="cofactor">
    <cofactor evidence="1 14">
        <name>heme</name>
        <dbReference type="ChEBI" id="CHEBI:30413"/>
    </cofactor>
</comment>
<evidence type="ECO:0000313" key="16">
    <source>
        <dbReference type="EMBL" id="KDR69689.1"/>
    </source>
</evidence>
<dbReference type="Proteomes" id="UP000027222">
    <property type="component" value="Unassembled WGS sequence"/>
</dbReference>
<dbReference type="PROSITE" id="PS00086">
    <property type="entry name" value="CYTOCHROME_P450"/>
    <property type="match status" value="1"/>
</dbReference>
<keyword evidence="12" id="KW-0472">Membrane</keyword>